<dbReference type="SUPFAM" id="SSF52172">
    <property type="entry name" value="CheY-like"/>
    <property type="match status" value="1"/>
</dbReference>
<evidence type="ECO:0000313" key="6">
    <source>
        <dbReference type="EMBL" id="AXK36629.1"/>
    </source>
</evidence>
<dbReference type="PROSITE" id="PS50921">
    <property type="entry name" value="ANTAR"/>
    <property type="match status" value="1"/>
</dbReference>
<keyword evidence="2" id="KW-0418">Kinase</keyword>
<dbReference type="InterPro" id="IPR005561">
    <property type="entry name" value="ANTAR"/>
</dbReference>
<evidence type="ECO:0000259" key="5">
    <source>
        <dbReference type="PROSITE" id="PS50921"/>
    </source>
</evidence>
<dbReference type="Pfam" id="PF03861">
    <property type="entry name" value="ANTAR"/>
    <property type="match status" value="1"/>
</dbReference>
<dbReference type="Pfam" id="PF13185">
    <property type="entry name" value="GAF_2"/>
    <property type="match status" value="1"/>
</dbReference>
<dbReference type="EMBL" id="CP031320">
    <property type="protein sequence ID" value="AXK36629.1"/>
    <property type="molecule type" value="Genomic_DNA"/>
</dbReference>
<dbReference type="PIRSF" id="PIRSF036625">
    <property type="entry name" value="GAF_ANTAR"/>
    <property type="match status" value="1"/>
</dbReference>
<accession>A0A345XYB3</accession>
<evidence type="ECO:0000313" key="7">
    <source>
        <dbReference type="Proteomes" id="UP000254425"/>
    </source>
</evidence>
<reference evidence="6 7" key="1">
    <citation type="submission" date="2018-07" db="EMBL/GenBank/DDBJ databases">
        <title>Draft genome of the type strain Streptomyces armeniacus ATCC 15676.</title>
        <authorList>
            <person name="Labana P."/>
            <person name="Gosse J.T."/>
            <person name="Boddy C.N."/>
        </authorList>
    </citation>
    <scope>NUCLEOTIDE SEQUENCE [LARGE SCALE GENOMIC DNA]</scope>
    <source>
        <strain evidence="6 7">ATCC 15676</strain>
    </source>
</reference>
<feature type="domain" description="ANTAR" evidence="5">
    <location>
        <begin position="166"/>
        <end position="227"/>
    </location>
</feature>
<dbReference type="InterPro" id="IPR003018">
    <property type="entry name" value="GAF"/>
</dbReference>
<dbReference type="SUPFAM" id="SSF55781">
    <property type="entry name" value="GAF domain-like"/>
    <property type="match status" value="1"/>
</dbReference>
<name>A0A345XYB3_9ACTN</name>
<keyword evidence="7" id="KW-1185">Reference proteome</keyword>
<dbReference type="AlphaFoldDB" id="A0A345XYB3"/>
<evidence type="ECO:0000256" key="4">
    <source>
        <dbReference type="ARBA" id="ARBA00023163"/>
    </source>
</evidence>
<dbReference type="Gene3D" id="3.30.450.40">
    <property type="match status" value="1"/>
</dbReference>
<dbReference type="InterPro" id="IPR012074">
    <property type="entry name" value="GAF_ANTAR"/>
</dbReference>
<gene>
    <name evidence="6" type="ORF">DVA86_32725</name>
</gene>
<sequence>MHERRLATVFVELADNLVADFDLIDFLWLLTDRSVRTLDIAAAGLLLADTDGQLRVMAASSDEARLMELLQLQHDSGPCLTCYRTAAPVVVPDLAMEAHRWPRFAEEARRRGYTGVQAVPMRLRDEVIGALNLFHTAAKPFAPDITPLAQALADVATISVLQQRGAARRELLNEQLENALQTRVVIEQAKGKLAERLDVGMEEAFTLLRAYARSHNRRLSELAAAFVEGTEALADLRSGAQPPPA</sequence>
<keyword evidence="1" id="KW-0808">Transferase</keyword>
<proteinExistence type="predicted"/>
<dbReference type="InterPro" id="IPR029016">
    <property type="entry name" value="GAF-like_dom_sf"/>
</dbReference>
<dbReference type="Gene3D" id="1.10.10.10">
    <property type="entry name" value="Winged helix-like DNA-binding domain superfamily/Winged helix DNA-binding domain"/>
    <property type="match status" value="1"/>
</dbReference>
<evidence type="ECO:0000256" key="3">
    <source>
        <dbReference type="ARBA" id="ARBA00023015"/>
    </source>
</evidence>
<evidence type="ECO:0000256" key="1">
    <source>
        <dbReference type="ARBA" id="ARBA00022679"/>
    </source>
</evidence>
<dbReference type="InterPro" id="IPR011006">
    <property type="entry name" value="CheY-like_superfamily"/>
</dbReference>
<dbReference type="InterPro" id="IPR036388">
    <property type="entry name" value="WH-like_DNA-bd_sf"/>
</dbReference>
<evidence type="ECO:0000256" key="2">
    <source>
        <dbReference type="ARBA" id="ARBA00022777"/>
    </source>
</evidence>
<protein>
    <submittedName>
        <fullName evidence="6">ANTAR domain-containing protein</fullName>
    </submittedName>
</protein>
<dbReference type="GO" id="GO:0003723">
    <property type="term" value="F:RNA binding"/>
    <property type="evidence" value="ECO:0007669"/>
    <property type="project" value="InterPro"/>
</dbReference>
<keyword evidence="3" id="KW-0805">Transcription regulation</keyword>
<dbReference type="RefSeq" id="WP_208883675.1">
    <property type="nucleotide sequence ID" value="NZ_CP031320.1"/>
</dbReference>
<keyword evidence="4" id="KW-0804">Transcription</keyword>
<organism evidence="6 7">
    <name type="scientific">Streptomyces armeniacus</name>
    <dbReference type="NCBI Taxonomy" id="83291"/>
    <lineage>
        <taxon>Bacteria</taxon>
        <taxon>Bacillati</taxon>
        <taxon>Actinomycetota</taxon>
        <taxon>Actinomycetes</taxon>
        <taxon>Kitasatosporales</taxon>
        <taxon>Streptomycetaceae</taxon>
        <taxon>Streptomyces</taxon>
    </lineage>
</organism>
<dbReference type="SMART" id="SM01012">
    <property type="entry name" value="ANTAR"/>
    <property type="match status" value="1"/>
</dbReference>
<dbReference type="Proteomes" id="UP000254425">
    <property type="component" value="Chromosome"/>
</dbReference>
<dbReference type="GO" id="GO:0016301">
    <property type="term" value="F:kinase activity"/>
    <property type="evidence" value="ECO:0007669"/>
    <property type="project" value="UniProtKB-KW"/>
</dbReference>
<dbReference type="KEGG" id="sarm:DVA86_32725"/>